<feature type="non-terminal residue" evidence="3">
    <location>
        <position position="1"/>
    </location>
</feature>
<name>A0AAP6JGV8_9GAMM</name>
<evidence type="ECO:0000259" key="1">
    <source>
        <dbReference type="Pfam" id="PF16313"/>
    </source>
</evidence>
<dbReference type="Pfam" id="PF17148">
    <property type="entry name" value="DUF5117"/>
    <property type="match status" value="1"/>
</dbReference>
<gene>
    <name evidence="3" type="ORF">VCB98_13870</name>
</gene>
<evidence type="ECO:0000313" key="4">
    <source>
        <dbReference type="Proteomes" id="UP001302316"/>
    </source>
</evidence>
<keyword evidence="3" id="KW-0378">Hydrolase</keyword>
<dbReference type="PANTHER" id="PTHR38478">
    <property type="entry name" value="PEPTIDASE M1A AND M12B"/>
    <property type="match status" value="1"/>
</dbReference>
<dbReference type="InterPro" id="IPR024079">
    <property type="entry name" value="MetalloPept_cat_dom_sf"/>
</dbReference>
<protein>
    <submittedName>
        <fullName evidence="3">Zinc-dependent metalloprotease</fullName>
    </submittedName>
</protein>
<dbReference type="PANTHER" id="PTHR38478:SF1">
    <property type="entry name" value="ZINC DEPENDENT METALLOPROTEASE DOMAIN LIPOPROTEIN"/>
    <property type="match status" value="1"/>
</dbReference>
<dbReference type="GO" id="GO:0008237">
    <property type="term" value="F:metallopeptidase activity"/>
    <property type="evidence" value="ECO:0007669"/>
    <property type="project" value="UniProtKB-KW"/>
</dbReference>
<accession>A0AAP6JGV8</accession>
<dbReference type="InterPro" id="IPR032534">
    <property type="entry name" value="EcxA_zinc-bd"/>
</dbReference>
<evidence type="ECO:0000313" key="3">
    <source>
        <dbReference type="EMBL" id="MEA5446911.1"/>
    </source>
</evidence>
<keyword evidence="4" id="KW-1185">Reference proteome</keyword>
<feature type="domain" description="EcxA zinc-binding" evidence="1">
    <location>
        <begin position="228"/>
        <end position="454"/>
    </location>
</feature>
<sequence length="481" mass="54750">IEPDYTAAFPKNSEIRAVLTFAVDEPSSALRDHAPDPRSVTFEQQHSFLRLPDNDYQPREFHPRAGIFPHVFFDFAQGHDSDYRQRWLWRWRLVPSDKEAYLDGELVEPEEPIVFYMDPAIPEPYRSTFIEGSLWFNDMFEAAGFKNALRIKDLPEDADPMDIRYNMIHWVHRRERGPSVGPSHKDPRTGEIIHAIVRMDSFRSLVNHDIWMGFRPAAGPDGLALSSEEMAMQRRLQHTAHELGHALGLAHNFIAATHDRASVMDYPVPLVRLDENGYLDIADAYAPGPGPHDKLAIRYAYTWFPDKEAEREGLAEIMSEAQEDGLRFITGGAAQPDGSFPDASVWVEGEDMLSALDRTLGVRQALINAFDDRALDDGEPYSFLDKRFAHVYLHHRTALQGAIKYLGGMEFTYALKGEDIEPTRRIPPEEQAQALDRVLEALHPDHLRIPDSVARQIAPTPFGWDWNGEDRLFQANTGPAF</sequence>
<keyword evidence="3" id="KW-0645">Protease</keyword>
<evidence type="ECO:0000259" key="2">
    <source>
        <dbReference type="Pfam" id="PF17148"/>
    </source>
</evidence>
<proteinExistence type="predicted"/>
<feature type="domain" description="DUF5117" evidence="2">
    <location>
        <begin position="5"/>
        <end position="95"/>
    </location>
</feature>
<dbReference type="Proteomes" id="UP001302316">
    <property type="component" value="Unassembled WGS sequence"/>
</dbReference>
<dbReference type="EMBL" id="JAYGII010000090">
    <property type="protein sequence ID" value="MEA5446911.1"/>
    <property type="molecule type" value="Genomic_DNA"/>
</dbReference>
<dbReference type="InterPro" id="IPR034032">
    <property type="entry name" value="Zn_MMP-like_bac"/>
</dbReference>
<dbReference type="RefSeq" id="WP_346053538.1">
    <property type="nucleotide sequence ID" value="NZ_JAYGII010000090.1"/>
</dbReference>
<dbReference type="SUPFAM" id="SSF55486">
    <property type="entry name" value="Metalloproteases ('zincins'), catalytic domain"/>
    <property type="match status" value="1"/>
</dbReference>
<dbReference type="InterPro" id="IPR033413">
    <property type="entry name" value="DUF5117"/>
</dbReference>
<feature type="non-terminal residue" evidence="3">
    <location>
        <position position="481"/>
    </location>
</feature>
<dbReference type="CDD" id="cd04276">
    <property type="entry name" value="ZnMc_MMP_like_2"/>
    <property type="match status" value="1"/>
</dbReference>
<dbReference type="Gene3D" id="3.40.390.10">
    <property type="entry name" value="Collagenase (Catalytic Domain)"/>
    <property type="match status" value="1"/>
</dbReference>
<reference evidence="3 4" key="1">
    <citation type="submission" date="2023-12" db="EMBL/GenBank/DDBJ databases">
        <title>Whole-genome sequencing of halo(alkali)philic microorganisms from hypersaline lakes.</title>
        <authorList>
            <person name="Sorokin D.Y."/>
            <person name="Merkel A.Y."/>
            <person name="Messina E."/>
            <person name="Yakimov M."/>
        </authorList>
    </citation>
    <scope>NUCLEOTIDE SEQUENCE [LARGE SCALE GENOMIC DNA]</scope>
    <source>
        <strain evidence="3 4">AB-CW1</strain>
    </source>
</reference>
<keyword evidence="3" id="KW-0482">Metalloprotease</keyword>
<dbReference type="Pfam" id="PF16313">
    <property type="entry name" value="DUF4953"/>
    <property type="match status" value="1"/>
</dbReference>
<organism evidence="3 4">
    <name type="scientific">Natronospira elongata</name>
    <dbReference type="NCBI Taxonomy" id="3110268"/>
    <lineage>
        <taxon>Bacteria</taxon>
        <taxon>Pseudomonadati</taxon>
        <taxon>Pseudomonadota</taxon>
        <taxon>Gammaproteobacteria</taxon>
        <taxon>Natronospirales</taxon>
        <taxon>Natronospiraceae</taxon>
        <taxon>Natronospira</taxon>
    </lineage>
</organism>
<comment type="caution">
    <text evidence="3">The sequence shown here is derived from an EMBL/GenBank/DDBJ whole genome shotgun (WGS) entry which is preliminary data.</text>
</comment>
<dbReference type="AlphaFoldDB" id="A0AAP6JGV8"/>